<comment type="caution">
    <text evidence="4">The sequence shown here is derived from an EMBL/GenBank/DDBJ whole genome shotgun (WGS) entry which is preliminary data.</text>
</comment>
<gene>
    <name evidence="4" type="ORF">CBM15_18740</name>
</gene>
<evidence type="ECO:0000313" key="5">
    <source>
        <dbReference type="Proteomes" id="UP000196594"/>
    </source>
</evidence>
<proteinExistence type="inferred from homology"/>
<dbReference type="InterPro" id="IPR001753">
    <property type="entry name" value="Enoyl-CoA_hydra/iso"/>
</dbReference>
<evidence type="ECO:0000313" key="4">
    <source>
        <dbReference type="EMBL" id="OUZ37308.1"/>
    </source>
</evidence>
<evidence type="ECO:0000256" key="2">
    <source>
        <dbReference type="ARBA" id="ARBA00023098"/>
    </source>
</evidence>
<protein>
    <submittedName>
        <fullName evidence="4">Enoyl-CoA hydratase</fullName>
    </submittedName>
</protein>
<keyword evidence="5" id="KW-1185">Reference proteome</keyword>
<accession>A0ABX3ZC25</accession>
<evidence type="ECO:0000256" key="1">
    <source>
        <dbReference type="ARBA" id="ARBA00005254"/>
    </source>
</evidence>
<dbReference type="EMBL" id="NHNT01000020">
    <property type="protein sequence ID" value="OUZ37308.1"/>
    <property type="molecule type" value="Genomic_DNA"/>
</dbReference>
<sequence length="258" mass="28496">MEYIQVSYEYEEKIAIVTLNRPEMRHAFNTDMAKQLLTVFQSFNEQPVRVVILTSSTEDAFCSGADLKERKGMSEAEWTKQHHLFEQMFQAVANCKQPTIAAINGYTLAGGFELALNMDLIVAGKNTKVGLTEVTRGIMPGGGGARLLPKRIPLHIAKEWLFTGRIVSAEEAQNAGLFNRIVESEDVMSTAIELAGKIAGNAPLGVQGVKKVAEVSSLEASEAFRIEIETYNEVIASEDRIEGILAFNEKRKPNFIGR</sequence>
<organism evidence="4 5">
    <name type="scientific">Solibacillus kalamii</name>
    <dbReference type="NCBI Taxonomy" id="1748298"/>
    <lineage>
        <taxon>Bacteria</taxon>
        <taxon>Bacillati</taxon>
        <taxon>Bacillota</taxon>
        <taxon>Bacilli</taxon>
        <taxon>Bacillales</taxon>
        <taxon>Caryophanaceae</taxon>
        <taxon>Solibacillus</taxon>
    </lineage>
</organism>
<dbReference type="PANTHER" id="PTHR11941">
    <property type="entry name" value="ENOYL-COA HYDRATASE-RELATED"/>
    <property type="match status" value="1"/>
</dbReference>
<dbReference type="InterPro" id="IPR029045">
    <property type="entry name" value="ClpP/crotonase-like_dom_sf"/>
</dbReference>
<dbReference type="CDD" id="cd06558">
    <property type="entry name" value="crotonase-like"/>
    <property type="match status" value="1"/>
</dbReference>
<dbReference type="SUPFAM" id="SSF52096">
    <property type="entry name" value="ClpP/crotonase"/>
    <property type="match status" value="1"/>
</dbReference>
<dbReference type="Pfam" id="PF00378">
    <property type="entry name" value="ECH_1"/>
    <property type="match status" value="1"/>
</dbReference>
<dbReference type="RefSeq" id="WP_087618643.1">
    <property type="nucleotide sequence ID" value="NZ_JAFBEY010000019.1"/>
</dbReference>
<evidence type="ECO:0000256" key="3">
    <source>
        <dbReference type="ARBA" id="ARBA00023239"/>
    </source>
</evidence>
<comment type="similarity">
    <text evidence="1">Belongs to the enoyl-CoA hydratase/isomerase family.</text>
</comment>
<keyword evidence="2" id="KW-0443">Lipid metabolism</keyword>
<dbReference type="PANTHER" id="PTHR11941:SF169">
    <property type="entry name" value="(7AS)-7A-METHYL-1,5-DIOXO-2,3,5,6,7,7A-HEXAHYDRO-1H-INDENE-CARBOXYL-COA HYDROLASE"/>
    <property type="match status" value="1"/>
</dbReference>
<dbReference type="Gene3D" id="3.90.226.10">
    <property type="entry name" value="2-enoyl-CoA Hydratase, Chain A, domain 1"/>
    <property type="match status" value="1"/>
</dbReference>
<keyword evidence="3" id="KW-0456">Lyase</keyword>
<dbReference type="InterPro" id="IPR014748">
    <property type="entry name" value="Enoyl-CoA_hydra_C"/>
</dbReference>
<dbReference type="Proteomes" id="UP000196594">
    <property type="component" value="Unassembled WGS sequence"/>
</dbReference>
<name>A0ABX3ZC25_9BACL</name>
<reference evidence="4 5" key="1">
    <citation type="journal article" date="2017" name="Int. J. Syst. Evol. Microbiol.">
        <title>Solibacillus kalamii sp. nov., isolated from a high-efficiency particulate arrestance filter system used in the International Space Station.</title>
        <authorList>
            <person name="Checinska Sielaff A."/>
            <person name="Kumar R.M."/>
            <person name="Pal D."/>
            <person name="Mayilraj S."/>
            <person name="Venkateswaran K."/>
        </authorList>
    </citation>
    <scope>NUCLEOTIDE SEQUENCE [LARGE SCALE GENOMIC DNA]</scope>
    <source>
        <strain evidence="4 5">ISSFR-015</strain>
    </source>
</reference>
<dbReference type="Gene3D" id="1.10.12.10">
    <property type="entry name" value="Lyase 2-enoyl-coa Hydratase, Chain A, domain 2"/>
    <property type="match status" value="1"/>
</dbReference>